<dbReference type="InterPro" id="IPR006086">
    <property type="entry name" value="XPG-I_dom"/>
</dbReference>
<evidence type="ECO:0000256" key="10">
    <source>
        <dbReference type="ARBA" id="ARBA00022842"/>
    </source>
</evidence>
<dbReference type="GO" id="GO:0003697">
    <property type="term" value="F:single-stranded DNA binding"/>
    <property type="evidence" value="ECO:0000318"/>
    <property type="project" value="GO_Central"/>
</dbReference>
<feature type="domain" description="XPG-I" evidence="16">
    <location>
        <begin position="686"/>
        <end position="754"/>
    </location>
</feature>
<dbReference type="InterPro" id="IPR001044">
    <property type="entry name" value="XPG/Rad2_eukaryotes"/>
</dbReference>
<comment type="similarity">
    <text evidence="3">Belongs to the XPG/RAD2 endonuclease family. XPG subfamily.</text>
</comment>
<name>D6WM39_TRICA</name>
<feature type="region of interest" description="Disordered" evidence="15">
    <location>
        <begin position="527"/>
        <end position="553"/>
    </location>
</feature>
<dbReference type="SMART" id="SM00485">
    <property type="entry name" value="XPGN"/>
    <property type="match status" value="1"/>
</dbReference>
<dbReference type="SMART" id="SM00279">
    <property type="entry name" value="HhH2"/>
    <property type="match status" value="1"/>
</dbReference>
<dbReference type="AlphaFoldDB" id="D6WM39"/>
<keyword evidence="5" id="KW-0540">Nuclease</keyword>
<dbReference type="PRINTS" id="PR00853">
    <property type="entry name" value="XPGRADSUPER"/>
</dbReference>
<evidence type="ECO:0000259" key="16">
    <source>
        <dbReference type="SMART" id="SM00484"/>
    </source>
</evidence>
<dbReference type="PROSITE" id="PS00842">
    <property type="entry name" value="XPG_2"/>
    <property type="match status" value="1"/>
</dbReference>
<dbReference type="STRING" id="7070.D6WM39"/>
<keyword evidence="9" id="KW-0378">Hydrolase</keyword>
<keyword evidence="11" id="KW-0234">DNA repair</keyword>
<keyword evidence="10" id="KW-0460">Magnesium</keyword>
<evidence type="ECO:0000256" key="2">
    <source>
        <dbReference type="ARBA" id="ARBA00004123"/>
    </source>
</evidence>
<dbReference type="EMBL" id="KQ971343">
    <property type="protein sequence ID" value="EFA03362.2"/>
    <property type="molecule type" value="Genomic_DNA"/>
</dbReference>
<sequence length="1038" mass="116734">MGVHGLWRLIEPSGKPVPLESLENKVLAVDVSIWLHQIVKGFQDAKGAAVPHAHLLGIYHRVCKLLYFRIKPVFVFDGGVPVLKRQTIALRNQQKSKTLSEADRIHKNLLSALVKHTAISKVLSEKAKAAITASTSPTKKSKQDDDELYALPPSQSLDSTLSQSDSDSEDSGLPRYDLHSIDTESAEFKSLPADVRHEILSDLKDTRKQSSWGRIHEMPTQSDNFSTYQMKRLLKRQSVQTALEDVEKEMGGHSLSLGELEKLLKDQGVITNLKGSRIASDENTRFLLIKDIKQAVEEAKKQDLPTIEESEECDEGQNVKNKGEQEFEDDLKKAIALSLEAEPSTSKTKDNREEPSSSRGKKRLSLSFLEDADFGNSDSSEEEEVIRTKLTPAQRYMMEYSGLTPSEIAKIIASKSGAMKKVSEESSSGVSSSIIKEPEERKEETDKASSSSDISSSIAKEPEESKEEADKTGSSSDITKDNEEITEETDKTGSTNVCSEITKDSIEDIAELDEDKVTTSIVSEDTVEVMSDSASSNDEDFVDVDEEKEKKSTNGEIAMEVVIKPDEEIEDDLFKDVFEEVEEKTEVSSSTEDAFKEVEKEKPIEERPSGQSLKDKIEKMVQAYTKPHEENEENKANTELTVEQLSEMRDNLRKEQTELLVEKQTKERTAGNITEQMFQEAQELLELFGVPYIIAPMEAEAQCAFLELIGLTDGTIPTIATFVVMEFKSDNIQHHYKLTREQMILLAMLVGSDYTTGLTGVGPVTALEILAAFPPKNQLISGLAEFKNWVIKGKMPAPGRTSLRSKLKNVSFTENFPNPQIVQAYLEPQVETSKESFTWGKLDVFGLVEFARQKFGWTKTKTEEILNPILRRMGESKSQKAITDFFKVEYRVDSGGMEKQMSKRVKTALDKIGKGGGFEEEDEPKKKKKKRGGKKSEDEEIKILKATTVRSKKRVEEIHQEVQKEIEERKDRTVNLQRLHKKEVIPQKQKDKAEMLKNRIKAVETFRKSKQGPGYVKKRGKVKREPQKDSSYLSEDSD</sequence>
<dbReference type="FunCoup" id="D6WM39">
    <property type="interactions" value="1213"/>
</dbReference>
<dbReference type="PANTHER" id="PTHR16171">
    <property type="entry name" value="DNA REPAIR PROTEIN COMPLEMENTING XP-G CELLS-RELATED"/>
    <property type="match status" value="1"/>
</dbReference>
<dbReference type="GO" id="GO:0000400">
    <property type="term" value="F:four-way junction DNA binding"/>
    <property type="evidence" value="ECO:0007669"/>
    <property type="project" value="UniProtKB-ARBA"/>
</dbReference>
<evidence type="ECO:0000256" key="4">
    <source>
        <dbReference type="ARBA" id="ARBA00022553"/>
    </source>
</evidence>
<dbReference type="Pfam" id="PF00752">
    <property type="entry name" value="XPG_N"/>
    <property type="match status" value="1"/>
</dbReference>
<dbReference type="CDD" id="cd09904">
    <property type="entry name" value="H3TH_XPG"/>
    <property type="match status" value="1"/>
</dbReference>
<dbReference type="Proteomes" id="UP000007266">
    <property type="component" value="Linkage group 5"/>
</dbReference>
<dbReference type="GO" id="GO:0005634">
    <property type="term" value="C:nucleus"/>
    <property type="evidence" value="ECO:0000318"/>
    <property type="project" value="GO_Central"/>
</dbReference>
<gene>
    <name evidence="18" type="primary">AUGUSTUS-3.0.2_13347</name>
    <name evidence="18" type="ORF">TcasGA2_TC013347</name>
</gene>
<feature type="compositionally biased region" description="Acidic residues" evidence="15">
    <location>
        <begin position="306"/>
        <end position="315"/>
    </location>
</feature>
<keyword evidence="8" id="KW-0227">DNA damage</keyword>
<dbReference type="Pfam" id="PF00867">
    <property type="entry name" value="XPG_I"/>
    <property type="match status" value="1"/>
</dbReference>
<evidence type="ECO:0000256" key="13">
    <source>
        <dbReference type="ARBA" id="ARBA00038112"/>
    </source>
</evidence>
<evidence type="ECO:0000256" key="6">
    <source>
        <dbReference type="ARBA" id="ARBA00022723"/>
    </source>
</evidence>
<feature type="compositionally biased region" description="Low complexity" evidence="15">
    <location>
        <begin position="448"/>
        <end position="459"/>
    </location>
</feature>
<evidence type="ECO:0000256" key="1">
    <source>
        <dbReference type="ARBA" id="ARBA00001946"/>
    </source>
</evidence>
<dbReference type="SMART" id="SM00484">
    <property type="entry name" value="XPGI"/>
    <property type="match status" value="1"/>
</dbReference>
<keyword evidence="4" id="KW-0597">Phosphoprotein</keyword>
<feature type="coiled-coil region" evidence="14">
    <location>
        <begin position="628"/>
        <end position="662"/>
    </location>
</feature>
<keyword evidence="7" id="KW-0255">Endonuclease</keyword>
<evidence type="ECO:0000256" key="5">
    <source>
        <dbReference type="ARBA" id="ARBA00022722"/>
    </source>
</evidence>
<comment type="similarity">
    <text evidence="13">Belongs to the XPG/RAD2 endonuclease family. GEN subfamily.</text>
</comment>
<evidence type="ECO:0000313" key="19">
    <source>
        <dbReference type="Proteomes" id="UP000007266"/>
    </source>
</evidence>
<evidence type="ECO:0000256" key="9">
    <source>
        <dbReference type="ARBA" id="ARBA00022801"/>
    </source>
</evidence>
<dbReference type="InParanoid" id="D6WM39"/>
<evidence type="ECO:0000256" key="12">
    <source>
        <dbReference type="ARBA" id="ARBA00023242"/>
    </source>
</evidence>
<keyword evidence="14" id="KW-0175">Coiled coil</keyword>
<dbReference type="FunFam" id="1.10.150.20:FF:000030">
    <property type="entry name" value="Flap endonuclease GEN-like 1"/>
    <property type="match status" value="1"/>
</dbReference>
<dbReference type="Gene3D" id="3.40.50.1010">
    <property type="entry name" value="5'-nuclease"/>
    <property type="match status" value="2"/>
</dbReference>
<dbReference type="GO" id="GO:0004520">
    <property type="term" value="F:DNA endonuclease activity"/>
    <property type="evidence" value="ECO:0000318"/>
    <property type="project" value="GO_Central"/>
</dbReference>
<feature type="region of interest" description="Disordered" evidence="15">
    <location>
        <begin position="583"/>
        <end position="611"/>
    </location>
</feature>
<accession>D6WM39</accession>
<feature type="compositionally biased region" description="Acidic residues" evidence="15">
    <location>
        <begin position="537"/>
        <end position="546"/>
    </location>
</feature>
<dbReference type="FunFam" id="3.40.50.1010:FF:000044">
    <property type="entry name" value="DNA repair endonuclease"/>
    <property type="match status" value="1"/>
</dbReference>
<dbReference type="GO" id="GO:0008821">
    <property type="term" value="F:crossover junction DNA endonuclease activity"/>
    <property type="evidence" value="ECO:0007669"/>
    <property type="project" value="UniProtKB-ARBA"/>
</dbReference>
<evidence type="ECO:0000256" key="11">
    <source>
        <dbReference type="ARBA" id="ARBA00023204"/>
    </source>
</evidence>
<feature type="compositionally biased region" description="Polar residues" evidence="15">
    <location>
        <begin position="1029"/>
        <end position="1038"/>
    </location>
</feature>
<feature type="region of interest" description="Disordered" evidence="15">
    <location>
        <begin position="130"/>
        <end position="176"/>
    </location>
</feature>
<reference evidence="18 19" key="1">
    <citation type="journal article" date="2008" name="Nature">
        <title>The genome of the model beetle and pest Tribolium castaneum.</title>
        <authorList>
            <consortium name="Tribolium Genome Sequencing Consortium"/>
            <person name="Richards S."/>
            <person name="Gibbs R.A."/>
            <person name="Weinstock G.M."/>
            <person name="Brown S.J."/>
            <person name="Denell R."/>
            <person name="Beeman R.W."/>
            <person name="Gibbs R."/>
            <person name="Beeman R.W."/>
            <person name="Brown S.J."/>
            <person name="Bucher G."/>
            <person name="Friedrich M."/>
            <person name="Grimmelikhuijzen C.J."/>
            <person name="Klingler M."/>
            <person name="Lorenzen M."/>
            <person name="Richards S."/>
            <person name="Roth S."/>
            <person name="Schroder R."/>
            <person name="Tautz D."/>
            <person name="Zdobnov E.M."/>
            <person name="Muzny D."/>
            <person name="Gibbs R.A."/>
            <person name="Weinstock G.M."/>
            <person name="Attaway T."/>
            <person name="Bell S."/>
            <person name="Buhay C.J."/>
            <person name="Chandrabose M.N."/>
            <person name="Chavez D."/>
            <person name="Clerk-Blankenburg K.P."/>
            <person name="Cree A."/>
            <person name="Dao M."/>
            <person name="Davis C."/>
            <person name="Chacko J."/>
            <person name="Dinh H."/>
            <person name="Dugan-Rocha S."/>
            <person name="Fowler G."/>
            <person name="Garner T.T."/>
            <person name="Garnes J."/>
            <person name="Gnirke A."/>
            <person name="Hawes A."/>
            <person name="Hernandez J."/>
            <person name="Hines S."/>
            <person name="Holder M."/>
            <person name="Hume J."/>
            <person name="Jhangiani S.N."/>
            <person name="Joshi V."/>
            <person name="Khan Z.M."/>
            <person name="Jackson L."/>
            <person name="Kovar C."/>
            <person name="Kowis A."/>
            <person name="Lee S."/>
            <person name="Lewis L.R."/>
            <person name="Margolis J."/>
            <person name="Morgan M."/>
            <person name="Nazareth L.V."/>
            <person name="Nguyen N."/>
            <person name="Okwuonu G."/>
            <person name="Parker D."/>
            <person name="Richards S."/>
            <person name="Ruiz S.J."/>
            <person name="Santibanez J."/>
            <person name="Savard J."/>
            <person name="Scherer S.E."/>
            <person name="Schneider B."/>
            <person name="Sodergren E."/>
            <person name="Tautz D."/>
            <person name="Vattahil S."/>
            <person name="Villasana D."/>
            <person name="White C.S."/>
            <person name="Wright R."/>
            <person name="Park Y."/>
            <person name="Beeman R.W."/>
            <person name="Lord J."/>
            <person name="Oppert B."/>
            <person name="Lorenzen M."/>
            <person name="Brown S."/>
            <person name="Wang L."/>
            <person name="Savard J."/>
            <person name="Tautz D."/>
            <person name="Richards S."/>
            <person name="Weinstock G."/>
            <person name="Gibbs R.A."/>
            <person name="Liu Y."/>
            <person name="Worley K."/>
            <person name="Weinstock G."/>
            <person name="Elsik C.G."/>
            <person name="Reese J.T."/>
            <person name="Elhaik E."/>
            <person name="Landan G."/>
            <person name="Graur D."/>
            <person name="Arensburger P."/>
            <person name="Atkinson P."/>
            <person name="Beeman R.W."/>
            <person name="Beidler J."/>
            <person name="Brown S.J."/>
            <person name="Demuth J.P."/>
            <person name="Drury D.W."/>
            <person name="Du Y.Z."/>
            <person name="Fujiwara H."/>
            <person name="Lorenzen M."/>
            <person name="Maselli V."/>
            <person name="Osanai M."/>
            <person name="Park Y."/>
            <person name="Robertson H.M."/>
            <person name="Tu Z."/>
            <person name="Wang J.J."/>
            <person name="Wang S."/>
            <person name="Richards S."/>
            <person name="Song H."/>
            <person name="Zhang L."/>
            <person name="Sodergren E."/>
            <person name="Werner D."/>
            <person name="Stanke M."/>
            <person name="Morgenstern B."/>
            <person name="Solovyev V."/>
            <person name="Kosarev P."/>
            <person name="Brown G."/>
            <person name="Chen H.C."/>
            <person name="Ermolaeva O."/>
            <person name="Hlavina W."/>
            <person name="Kapustin Y."/>
            <person name="Kiryutin B."/>
            <person name="Kitts P."/>
            <person name="Maglott D."/>
            <person name="Pruitt K."/>
            <person name="Sapojnikov V."/>
            <person name="Souvorov A."/>
            <person name="Mackey A.J."/>
            <person name="Waterhouse R.M."/>
            <person name="Wyder S."/>
            <person name="Zdobnov E.M."/>
            <person name="Zdobnov E.M."/>
            <person name="Wyder S."/>
            <person name="Kriventseva E.V."/>
            <person name="Kadowaki T."/>
            <person name="Bork P."/>
            <person name="Aranda M."/>
            <person name="Bao R."/>
            <person name="Beermann A."/>
            <person name="Berns N."/>
            <person name="Bolognesi R."/>
            <person name="Bonneton F."/>
            <person name="Bopp D."/>
            <person name="Brown S.J."/>
            <person name="Bucher G."/>
            <person name="Butts T."/>
            <person name="Chaumot A."/>
            <person name="Denell R.E."/>
            <person name="Ferrier D.E."/>
            <person name="Friedrich M."/>
            <person name="Gordon C.M."/>
            <person name="Jindra M."/>
            <person name="Klingler M."/>
            <person name="Lan Q."/>
            <person name="Lattorff H.M."/>
            <person name="Laudet V."/>
            <person name="von Levetsow C."/>
            <person name="Liu Z."/>
            <person name="Lutz R."/>
            <person name="Lynch J.A."/>
            <person name="da Fonseca R.N."/>
            <person name="Posnien N."/>
            <person name="Reuter R."/>
            <person name="Roth S."/>
            <person name="Savard J."/>
            <person name="Schinko J.B."/>
            <person name="Schmitt C."/>
            <person name="Schoppmeier M."/>
            <person name="Schroder R."/>
            <person name="Shippy T.D."/>
            <person name="Simonnet F."/>
            <person name="Marques-Souza H."/>
            <person name="Tautz D."/>
            <person name="Tomoyasu Y."/>
            <person name="Trauner J."/>
            <person name="Van der Zee M."/>
            <person name="Vervoort M."/>
            <person name="Wittkopp N."/>
            <person name="Wimmer E.A."/>
            <person name="Yang X."/>
            <person name="Jones A.K."/>
            <person name="Sattelle D.B."/>
            <person name="Ebert P.R."/>
            <person name="Nelson D."/>
            <person name="Scott J.G."/>
            <person name="Beeman R.W."/>
            <person name="Muthukrishnan S."/>
            <person name="Kramer K.J."/>
            <person name="Arakane Y."/>
            <person name="Beeman R.W."/>
            <person name="Zhu Q."/>
            <person name="Hogenkamp D."/>
            <person name="Dixit R."/>
            <person name="Oppert B."/>
            <person name="Jiang H."/>
            <person name="Zou Z."/>
            <person name="Marshall J."/>
            <person name="Elpidina E."/>
            <person name="Vinokurov K."/>
            <person name="Oppert C."/>
            <person name="Zou Z."/>
            <person name="Evans J."/>
            <person name="Lu Z."/>
            <person name="Zhao P."/>
            <person name="Sumathipala N."/>
            <person name="Altincicek B."/>
            <person name="Vilcinskas A."/>
            <person name="Williams M."/>
            <person name="Hultmark D."/>
            <person name="Hetru C."/>
            <person name="Jiang H."/>
            <person name="Grimmelikhuijzen C.J."/>
            <person name="Hauser F."/>
            <person name="Cazzamali G."/>
            <person name="Williamson M."/>
            <person name="Park Y."/>
            <person name="Li B."/>
            <person name="Tanaka Y."/>
            <person name="Predel R."/>
            <person name="Neupert S."/>
            <person name="Schachtner J."/>
            <person name="Verleyen P."/>
            <person name="Raible F."/>
            <person name="Bork P."/>
            <person name="Friedrich M."/>
            <person name="Walden K.K."/>
            <person name="Robertson H.M."/>
            <person name="Angeli S."/>
            <person name="Foret S."/>
            <person name="Bucher G."/>
            <person name="Schuetz S."/>
            <person name="Maleszka R."/>
            <person name="Wimmer E.A."/>
            <person name="Beeman R.W."/>
            <person name="Lorenzen M."/>
            <person name="Tomoyasu Y."/>
            <person name="Miller S.C."/>
            <person name="Grossmann D."/>
            <person name="Bucher G."/>
        </authorList>
    </citation>
    <scope>NUCLEOTIDE SEQUENCE [LARGE SCALE GENOMIC DNA]</scope>
    <source>
        <strain evidence="18 19">Georgia GA2</strain>
    </source>
</reference>
<feature type="domain" description="XPG N-terminal" evidence="17">
    <location>
        <begin position="1"/>
        <end position="98"/>
    </location>
</feature>
<evidence type="ECO:0000256" key="7">
    <source>
        <dbReference type="ARBA" id="ARBA00022759"/>
    </source>
</evidence>
<reference evidence="18 19" key="2">
    <citation type="journal article" date="2010" name="Nucleic Acids Res.">
        <title>BeetleBase in 2010: revisions to provide comprehensive genomic information for Tribolium castaneum.</title>
        <authorList>
            <person name="Kim H.S."/>
            <person name="Murphy T."/>
            <person name="Xia J."/>
            <person name="Caragea D."/>
            <person name="Park Y."/>
            <person name="Beeman R.W."/>
            <person name="Lorenzen M.D."/>
            <person name="Butcher S."/>
            <person name="Manak J.R."/>
            <person name="Brown S.J."/>
        </authorList>
    </citation>
    <scope>GENOME REANNOTATION</scope>
    <source>
        <strain evidence="18 19">Georgia GA2</strain>
    </source>
</reference>
<dbReference type="InterPro" id="IPR019974">
    <property type="entry name" value="XPG_CS"/>
</dbReference>
<dbReference type="GO" id="GO:0017108">
    <property type="term" value="F:5'-flap endonuclease activity"/>
    <property type="evidence" value="ECO:0007669"/>
    <property type="project" value="UniProtKB-ARBA"/>
</dbReference>
<dbReference type="GO" id="GO:0006289">
    <property type="term" value="P:nucleotide-excision repair"/>
    <property type="evidence" value="ECO:0007669"/>
    <property type="project" value="InterPro"/>
</dbReference>
<feature type="region of interest" description="Disordered" evidence="15">
    <location>
        <begin position="416"/>
        <end position="501"/>
    </location>
</feature>
<feature type="compositionally biased region" description="Basic and acidic residues" evidence="15">
    <location>
        <begin position="478"/>
        <end position="491"/>
    </location>
</feature>
<evidence type="ECO:0000313" key="18">
    <source>
        <dbReference type="EMBL" id="EFA03362.2"/>
    </source>
</evidence>
<evidence type="ECO:0000256" key="3">
    <source>
        <dbReference type="ARBA" id="ARBA00005283"/>
    </source>
</evidence>
<dbReference type="PROSITE" id="PS00841">
    <property type="entry name" value="XPG_1"/>
    <property type="match status" value="1"/>
</dbReference>
<dbReference type="PANTHER" id="PTHR16171:SF7">
    <property type="entry name" value="DNA REPAIR PROTEIN RAD2"/>
    <property type="match status" value="1"/>
</dbReference>
<dbReference type="Gene3D" id="1.10.150.20">
    <property type="entry name" value="5' to 3' exonuclease, C-terminal subdomain"/>
    <property type="match status" value="1"/>
</dbReference>
<dbReference type="OMA" id="PNSMDFS"/>
<dbReference type="GO" id="GO:0046872">
    <property type="term" value="F:metal ion binding"/>
    <property type="evidence" value="ECO:0007669"/>
    <property type="project" value="UniProtKB-KW"/>
</dbReference>
<dbReference type="InterPro" id="IPR006084">
    <property type="entry name" value="XPG/Rad2"/>
</dbReference>
<evidence type="ECO:0000256" key="14">
    <source>
        <dbReference type="SAM" id="Coils"/>
    </source>
</evidence>
<feature type="compositionally biased region" description="Basic and acidic residues" evidence="15">
    <location>
        <begin position="436"/>
        <end position="447"/>
    </location>
</feature>
<organism evidence="18 19">
    <name type="scientific">Tribolium castaneum</name>
    <name type="common">Red flour beetle</name>
    <dbReference type="NCBI Taxonomy" id="7070"/>
    <lineage>
        <taxon>Eukaryota</taxon>
        <taxon>Metazoa</taxon>
        <taxon>Ecdysozoa</taxon>
        <taxon>Arthropoda</taxon>
        <taxon>Hexapoda</taxon>
        <taxon>Insecta</taxon>
        <taxon>Pterygota</taxon>
        <taxon>Neoptera</taxon>
        <taxon>Endopterygota</taxon>
        <taxon>Coleoptera</taxon>
        <taxon>Polyphaga</taxon>
        <taxon>Cucujiformia</taxon>
        <taxon>Tenebrionidae</taxon>
        <taxon>Tenebrionidae incertae sedis</taxon>
        <taxon>Tribolium</taxon>
    </lineage>
</organism>
<evidence type="ECO:0000259" key="17">
    <source>
        <dbReference type="SMART" id="SM00485"/>
    </source>
</evidence>
<feature type="compositionally biased region" description="Basic and acidic residues" evidence="15">
    <location>
        <begin position="347"/>
        <end position="356"/>
    </location>
</feature>
<feature type="compositionally biased region" description="Basic and acidic residues" evidence="15">
    <location>
        <begin position="593"/>
        <end position="611"/>
    </location>
</feature>
<protein>
    <submittedName>
        <fullName evidence="18">Uncharacterized protein</fullName>
    </submittedName>
</protein>
<feature type="compositionally biased region" description="Basic and acidic residues" evidence="15">
    <location>
        <begin position="460"/>
        <end position="471"/>
    </location>
</feature>
<feature type="region of interest" description="Disordered" evidence="15">
    <location>
        <begin position="899"/>
        <end position="942"/>
    </location>
</feature>
<dbReference type="SUPFAM" id="SSF47807">
    <property type="entry name" value="5' to 3' exonuclease, C-terminal subdomain"/>
    <property type="match status" value="1"/>
</dbReference>
<dbReference type="InterPro" id="IPR006085">
    <property type="entry name" value="XPG_DNA_repair_N"/>
</dbReference>
<proteinExistence type="inferred from homology"/>
<comment type="cofactor">
    <cofactor evidence="1">
        <name>Mg(2+)</name>
        <dbReference type="ChEBI" id="CHEBI:18420"/>
    </cofactor>
</comment>
<keyword evidence="6" id="KW-0479">Metal-binding</keyword>
<comment type="subcellular location">
    <subcellularLocation>
        <location evidence="2">Nucleus</location>
    </subcellularLocation>
</comment>
<dbReference type="PRINTS" id="PR00066">
    <property type="entry name" value="XRODRMPGMNTG"/>
</dbReference>
<dbReference type="InterPro" id="IPR008918">
    <property type="entry name" value="HhH2"/>
</dbReference>
<keyword evidence="19" id="KW-1185">Reference proteome</keyword>
<feature type="compositionally biased region" description="Low complexity" evidence="15">
    <location>
        <begin position="425"/>
        <end position="435"/>
    </location>
</feature>
<dbReference type="eggNOG" id="KOG2520">
    <property type="taxonomic scope" value="Eukaryota"/>
</dbReference>
<evidence type="ECO:0000256" key="15">
    <source>
        <dbReference type="SAM" id="MobiDB-lite"/>
    </source>
</evidence>
<dbReference type="CDD" id="cd09868">
    <property type="entry name" value="PIN_XPG_RAD2"/>
    <property type="match status" value="2"/>
</dbReference>
<dbReference type="SUPFAM" id="SSF88723">
    <property type="entry name" value="PIN domain-like"/>
    <property type="match status" value="1"/>
</dbReference>
<dbReference type="InterPro" id="IPR029060">
    <property type="entry name" value="PIN-like_dom_sf"/>
</dbReference>
<keyword evidence="12" id="KW-0539">Nucleus</keyword>
<feature type="compositionally biased region" description="Low complexity" evidence="15">
    <location>
        <begin position="154"/>
        <end position="165"/>
    </location>
</feature>
<feature type="region of interest" description="Disordered" evidence="15">
    <location>
        <begin position="1004"/>
        <end position="1038"/>
    </location>
</feature>
<evidence type="ECO:0000256" key="8">
    <source>
        <dbReference type="ARBA" id="ARBA00022763"/>
    </source>
</evidence>
<feature type="region of interest" description="Disordered" evidence="15">
    <location>
        <begin position="302"/>
        <end position="326"/>
    </location>
</feature>
<feature type="region of interest" description="Disordered" evidence="15">
    <location>
        <begin position="338"/>
        <end position="364"/>
    </location>
</feature>
<dbReference type="InterPro" id="IPR036279">
    <property type="entry name" value="5-3_exonuclease_C_sf"/>
</dbReference>
<dbReference type="HOGENOM" id="CLU_003018_2_0_1"/>